<dbReference type="CDD" id="cd23509">
    <property type="entry name" value="Gnk2-like"/>
    <property type="match status" value="2"/>
</dbReference>
<evidence type="ECO:0000256" key="1">
    <source>
        <dbReference type="ARBA" id="ARBA00022527"/>
    </source>
</evidence>
<organism evidence="15 16">
    <name type="scientific">Hordeum vulgare subsp. vulgare</name>
    <name type="common">Domesticated barley</name>
    <dbReference type="NCBI Taxonomy" id="112509"/>
    <lineage>
        <taxon>Eukaryota</taxon>
        <taxon>Viridiplantae</taxon>
        <taxon>Streptophyta</taxon>
        <taxon>Embryophyta</taxon>
        <taxon>Tracheophyta</taxon>
        <taxon>Spermatophyta</taxon>
        <taxon>Magnoliopsida</taxon>
        <taxon>Liliopsida</taxon>
        <taxon>Poales</taxon>
        <taxon>Poaceae</taxon>
        <taxon>BOP clade</taxon>
        <taxon>Pooideae</taxon>
        <taxon>Triticodae</taxon>
        <taxon>Triticeae</taxon>
        <taxon>Hordeinae</taxon>
        <taxon>Hordeum</taxon>
    </lineage>
</organism>
<dbReference type="PROSITE" id="PS50011">
    <property type="entry name" value="PROTEIN_KINASE_DOM"/>
    <property type="match status" value="1"/>
</dbReference>
<dbReference type="GO" id="GO:0005524">
    <property type="term" value="F:ATP binding"/>
    <property type="evidence" value="ECO:0007669"/>
    <property type="project" value="UniProtKB-KW"/>
</dbReference>
<feature type="chain" id="PRO_5035160603" evidence="12">
    <location>
        <begin position="23"/>
        <end position="661"/>
    </location>
</feature>
<evidence type="ECO:0000256" key="12">
    <source>
        <dbReference type="SAM" id="SignalP"/>
    </source>
</evidence>
<evidence type="ECO:0000259" key="14">
    <source>
        <dbReference type="PROSITE" id="PS51473"/>
    </source>
</evidence>
<feature type="domain" description="Gnk2-homologous" evidence="14">
    <location>
        <begin position="131"/>
        <end position="240"/>
    </location>
</feature>
<evidence type="ECO:0000313" key="15">
    <source>
        <dbReference type="EnsemblPlants" id="HORVU.MOREX.r3.2HG0215640.1"/>
    </source>
</evidence>
<keyword evidence="4" id="KW-0677">Repeat</keyword>
<evidence type="ECO:0000256" key="10">
    <source>
        <dbReference type="SAM" id="MobiDB-lite"/>
    </source>
</evidence>
<dbReference type="Gene3D" id="3.30.200.20">
    <property type="entry name" value="Phosphorylase Kinase, domain 1"/>
    <property type="match status" value="1"/>
</dbReference>
<keyword evidence="5" id="KW-0547">Nucleotide-binding</keyword>
<proteinExistence type="predicted"/>
<dbReference type="GO" id="GO:0004674">
    <property type="term" value="F:protein serine/threonine kinase activity"/>
    <property type="evidence" value="ECO:0007669"/>
    <property type="project" value="UniProtKB-KW"/>
</dbReference>
<dbReference type="InterPro" id="IPR011009">
    <property type="entry name" value="Kinase-like_dom_sf"/>
</dbReference>
<reference evidence="15" key="2">
    <citation type="submission" date="2020-10" db="EMBL/GenBank/DDBJ databases">
        <authorList>
            <person name="Scholz U."/>
            <person name="Mascher M."/>
            <person name="Fiebig A."/>
        </authorList>
    </citation>
    <scope>NUCLEOTIDE SEQUENCE [LARGE SCALE GENOMIC DNA]</scope>
    <source>
        <strain evidence="15">cv. Morex</strain>
    </source>
</reference>
<dbReference type="Gene3D" id="3.30.430.20">
    <property type="entry name" value="Gnk2 domain, C-X8-C-X2-C motif"/>
    <property type="match status" value="2"/>
</dbReference>
<dbReference type="EnsemblPlants" id="HORVU.MOREX.r3.2HG0215640.1">
    <property type="protein sequence ID" value="HORVU.MOREX.r3.2HG0215640.1"/>
    <property type="gene ID" value="HORVU.MOREX.r3.2HG0215640"/>
</dbReference>
<dbReference type="OrthoDB" id="640734at2759"/>
<evidence type="ECO:0000256" key="4">
    <source>
        <dbReference type="ARBA" id="ARBA00022737"/>
    </source>
</evidence>
<feature type="domain" description="Protein kinase" evidence="13">
    <location>
        <begin position="348"/>
        <end position="632"/>
    </location>
</feature>
<keyword evidence="11" id="KW-1133">Transmembrane helix</keyword>
<reference evidence="16" key="1">
    <citation type="journal article" date="2012" name="Nature">
        <title>A physical, genetic and functional sequence assembly of the barley genome.</title>
        <authorList>
            <consortium name="The International Barley Genome Sequencing Consortium"/>
            <person name="Mayer K.F."/>
            <person name="Waugh R."/>
            <person name="Brown J.W."/>
            <person name="Schulman A."/>
            <person name="Langridge P."/>
            <person name="Platzer M."/>
            <person name="Fincher G.B."/>
            <person name="Muehlbauer G.J."/>
            <person name="Sato K."/>
            <person name="Close T.J."/>
            <person name="Wise R.P."/>
            <person name="Stein N."/>
        </authorList>
    </citation>
    <scope>NUCLEOTIDE SEQUENCE [LARGE SCALE GENOMIC DNA]</scope>
    <source>
        <strain evidence="16">cv. Morex</strain>
    </source>
</reference>
<dbReference type="InterPro" id="IPR002902">
    <property type="entry name" value="GNK2"/>
</dbReference>
<feature type="transmembrane region" description="Helical" evidence="11">
    <location>
        <begin position="289"/>
        <end position="308"/>
    </location>
</feature>
<keyword evidence="9" id="KW-0325">Glycoprotein</keyword>
<evidence type="ECO:0000256" key="5">
    <source>
        <dbReference type="ARBA" id="ARBA00022741"/>
    </source>
</evidence>
<dbReference type="InterPro" id="IPR000719">
    <property type="entry name" value="Prot_kinase_dom"/>
</dbReference>
<dbReference type="PANTHER" id="PTHR47973">
    <property type="entry name" value="CYSTEINE-RICH RECEPTOR-LIKE PROTEIN KINASE 3"/>
    <property type="match status" value="1"/>
</dbReference>
<dbReference type="AlphaFoldDB" id="A0A8I6WLU2"/>
<keyword evidence="8" id="KW-0675">Receptor</keyword>
<keyword evidence="1" id="KW-0723">Serine/threonine-protein kinase</keyword>
<feature type="region of interest" description="Disordered" evidence="10">
    <location>
        <begin position="256"/>
        <end position="281"/>
    </location>
</feature>
<feature type="compositionally biased region" description="Low complexity" evidence="10">
    <location>
        <begin position="266"/>
        <end position="276"/>
    </location>
</feature>
<keyword evidence="6" id="KW-0418">Kinase</keyword>
<keyword evidence="2" id="KW-0808">Transferase</keyword>
<keyword evidence="16" id="KW-1185">Reference proteome</keyword>
<evidence type="ECO:0000256" key="8">
    <source>
        <dbReference type="ARBA" id="ARBA00023170"/>
    </source>
</evidence>
<dbReference type="InterPro" id="IPR008271">
    <property type="entry name" value="Ser/Thr_kinase_AS"/>
</dbReference>
<keyword evidence="11" id="KW-0472">Membrane</keyword>
<evidence type="ECO:0000256" key="2">
    <source>
        <dbReference type="ARBA" id="ARBA00022679"/>
    </source>
</evidence>
<dbReference type="Pfam" id="PF00069">
    <property type="entry name" value="Pkinase"/>
    <property type="match status" value="1"/>
</dbReference>
<dbReference type="Proteomes" id="UP000011116">
    <property type="component" value="Chromosome 2H"/>
</dbReference>
<dbReference type="Gene3D" id="1.10.510.10">
    <property type="entry name" value="Transferase(Phosphotransferase) domain 1"/>
    <property type="match status" value="1"/>
</dbReference>
<feature type="signal peptide" evidence="12">
    <location>
        <begin position="1"/>
        <end position="22"/>
    </location>
</feature>
<reference evidence="15" key="3">
    <citation type="submission" date="2022-01" db="UniProtKB">
        <authorList>
            <consortium name="EnsemblPlants"/>
        </authorList>
    </citation>
    <scope>IDENTIFICATION</scope>
    <source>
        <strain evidence="15">subsp. vulgare</strain>
    </source>
</reference>
<evidence type="ECO:0000256" key="6">
    <source>
        <dbReference type="ARBA" id="ARBA00022777"/>
    </source>
</evidence>
<dbReference type="CDD" id="cd14066">
    <property type="entry name" value="STKc_IRAK"/>
    <property type="match status" value="1"/>
</dbReference>
<dbReference type="RefSeq" id="XP_044968675.1">
    <property type="nucleotide sequence ID" value="XM_045112740.1"/>
</dbReference>
<protein>
    <submittedName>
        <fullName evidence="15">Uncharacterized protein</fullName>
    </submittedName>
</protein>
<dbReference type="PROSITE" id="PS51473">
    <property type="entry name" value="GNK2"/>
    <property type="match status" value="2"/>
</dbReference>
<keyword evidence="3 12" id="KW-0732">Signal</keyword>
<keyword evidence="11" id="KW-0812">Transmembrane</keyword>
<evidence type="ECO:0000256" key="3">
    <source>
        <dbReference type="ARBA" id="ARBA00022729"/>
    </source>
</evidence>
<dbReference type="Gramene" id="HORVU.MOREX.r3.2HG0215640.1">
    <property type="protein sequence ID" value="HORVU.MOREX.r3.2HG0215640.1"/>
    <property type="gene ID" value="HORVU.MOREX.r3.2HG0215640"/>
</dbReference>
<dbReference type="SMR" id="A0A8I6WLU2"/>
<dbReference type="SUPFAM" id="SSF56112">
    <property type="entry name" value="Protein kinase-like (PK-like)"/>
    <property type="match status" value="1"/>
</dbReference>
<feature type="domain" description="Gnk2-homologous" evidence="14">
    <location>
        <begin position="22"/>
        <end position="123"/>
    </location>
</feature>
<evidence type="ECO:0000256" key="7">
    <source>
        <dbReference type="ARBA" id="ARBA00022840"/>
    </source>
</evidence>
<accession>A0A8I6WLU2</accession>
<dbReference type="PROSITE" id="PS00108">
    <property type="entry name" value="PROTEIN_KINASE_ST"/>
    <property type="match status" value="1"/>
</dbReference>
<keyword evidence="7" id="KW-0067">ATP-binding</keyword>
<evidence type="ECO:0000256" key="9">
    <source>
        <dbReference type="ARBA" id="ARBA00023180"/>
    </source>
</evidence>
<dbReference type="FunFam" id="1.10.510.10:FF:000384">
    <property type="entry name" value="G-type lectin S-receptor-like serine/threonine-protein kinase"/>
    <property type="match status" value="1"/>
</dbReference>
<dbReference type="GeneID" id="123428518"/>
<dbReference type="InterPro" id="IPR038408">
    <property type="entry name" value="GNK2_sf"/>
</dbReference>
<sequence>MARHAVLFVSIVATLVAPRAAGYPWPTCGTTGSFPANDSTYLASINTIAATLPRNASASPGLYATGQAGQVWALALCRGDLNATSCFDCLTKGFHDLPSVCVYSKYATMYYDKCFLHYSNIHVRTSDLTARRSELSITSVDNVTAVPARFDRVVTVLLNATADYAAYNSSVTRLYASGMASFDQEIPDVYSWAQCTPGLTPVRCRVCLAHMIKALKSPLYAVWAGYLGIMCSVRYDNKPFLDGPLMVLRLPATGGPAPSSTPAPGAPATSSTPAPAIEGEKQSNSATRISVGIVCSLILVSIISAFAFSRFRRRNKAKEDHENPFKNISRAQCMIFDLPALVEATESFSERNKLGEGGFRVVYKGILPDGQEIAVKKLRGRAGHGLHQLHNEVLVLAELQHKNLVQLRGFYSHRDDTLLVYEYIKNGSLARYLSDTGEGHTLIWEQKYNIILGVAKGILYLHEDSIIRIIHRDLKPNNILLDEDMEPKIADFGLARLLGEGHTHTKTSRAVGTLGYMAPEYVYNRRVSPKIDIFSYGLLILQIVTTRRKCWSDDGKTMNLLTEVWSHWKKGTISRMMDKTLNQHTQNQQLRCIYVGLMCVQADPSDRPEISTVISMLTRDNMDLQPLEEPAFFFRSEPTSDFMSGDDISVNGVTVTDLCPR</sequence>
<gene>
    <name evidence="15" type="primary">LOC123428518</name>
</gene>
<dbReference type="Pfam" id="PF01657">
    <property type="entry name" value="Stress-antifung"/>
    <property type="match status" value="2"/>
</dbReference>
<evidence type="ECO:0000256" key="11">
    <source>
        <dbReference type="SAM" id="Phobius"/>
    </source>
</evidence>
<dbReference type="SMART" id="SM00220">
    <property type="entry name" value="S_TKc"/>
    <property type="match status" value="1"/>
</dbReference>
<evidence type="ECO:0000313" key="16">
    <source>
        <dbReference type="Proteomes" id="UP000011116"/>
    </source>
</evidence>
<evidence type="ECO:0000259" key="13">
    <source>
        <dbReference type="PROSITE" id="PS50011"/>
    </source>
</evidence>
<name>A0A8I6WLU2_HORVV</name>
<dbReference type="InterPro" id="IPR052059">
    <property type="entry name" value="CR_Ser/Thr_kinase"/>
</dbReference>
<dbReference type="KEGG" id="hvg:123428518"/>
<dbReference type="FunFam" id="3.30.200.20:FF:000162">
    <property type="entry name" value="Adenine nucleotide alpha hydrolase-like domain kinase"/>
    <property type="match status" value="1"/>
</dbReference>